<feature type="repeat" description="ANK" evidence="3">
    <location>
        <begin position="15"/>
        <end position="47"/>
    </location>
</feature>
<accession>A0A9W4N0Z9</accession>
<reference evidence="5" key="1">
    <citation type="submission" date="2021-07" db="EMBL/GenBank/DDBJ databases">
        <authorList>
            <person name="Branca A.L. A."/>
        </authorList>
    </citation>
    <scope>NUCLEOTIDE SEQUENCE</scope>
</reference>
<protein>
    <submittedName>
        <fullName evidence="5">Uncharacterized protein</fullName>
    </submittedName>
</protein>
<evidence type="ECO:0000256" key="1">
    <source>
        <dbReference type="ARBA" id="ARBA00022737"/>
    </source>
</evidence>
<feature type="repeat" description="ANK" evidence="3">
    <location>
        <begin position="72"/>
        <end position="104"/>
    </location>
</feature>
<dbReference type="Proteomes" id="UP001152592">
    <property type="component" value="Unassembled WGS sequence"/>
</dbReference>
<name>A0A9W4N0Z9_9EURO</name>
<keyword evidence="4" id="KW-0812">Transmembrane</keyword>
<keyword evidence="2 3" id="KW-0040">ANK repeat</keyword>
<dbReference type="SUPFAM" id="SSF48403">
    <property type="entry name" value="Ankyrin repeat"/>
    <property type="match status" value="1"/>
</dbReference>
<evidence type="ECO:0000256" key="3">
    <source>
        <dbReference type="PROSITE-ProRule" id="PRU00023"/>
    </source>
</evidence>
<dbReference type="InterPro" id="IPR002110">
    <property type="entry name" value="Ankyrin_rpt"/>
</dbReference>
<evidence type="ECO:0000313" key="6">
    <source>
        <dbReference type="Proteomes" id="UP001152592"/>
    </source>
</evidence>
<dbReference type="PANTHER" id="PTHR24198">
    <property type="entry name" value="ANKYRIN REPEAT AND PROTEIN KINASE DOMAIN-CONTAINING PROTEIN"/>
    <property type="match status" value="1"/>
</dbReference>
<keyword evidence="4" id="KW-1133">Transmembrane helix</keyword>
<keyword evidence="1" id="KW-0677">Repeat</keyword>
<dbReference type="OrthoDB" id="74314at2759"/>
<dbReference type="Gene3D" id="1.25.40.20">
    <property type="entry name" value="Ankyrin repeat-containing domain"/>
    <property type="match status" value="2"/>
</dbReference>
<keyword evidence="4" id="KW-0472">Membrane</keyword>
<evidence type="ECO:0000256" key="2">
    <source>
        <dbReference type="ARBA" id="ARBA00023043"/>
    </source>
</evidence>
<dbReference type="Pfam" id="PF13637">
    <property type="entry name" value="Ank_4"/>
    <property type="match status" value="1"/>
</dbReference>
<dbReference type="AlphaFoldDB" id="A0A9W4N0Z9"/>
<feature type="transmembrane region" description="Helical" evidence="4">
    <location>
        <begin position="259"/>
        <end position="279"/>
    </location>
</feature>
<dbReference type="SMART" id="SM00248">
    <property type="entry name" value="ANK"/>
    <property type="match status" value="2"/>
</dbReference>
<evidence type="ECO:0000313" key="5">
    <source>
        <dbReference type="EMBL" id="CAG8250426.1"/>
    </source>
</evidence>
<dbReference type="PROSITE" id="PS50297">
    <property type="entry name" value="ANK_REP_REGION"/>
    <property type="match status" value="1"/>
</dbReference>
<dbReference type="InterPro" id="IPR036770">
    <property type="entry name" value="Ankyrin_rpt-contain_sf"/>
</dbReference>
<sequence>MLLDTKADVNAQGGRYGNALQAASLDGSAEVVKMLLDAKADVNVQGGTYGNALLAAVHFPALSLAINAQDIFSRTPLRFAALHGHIHFILVLLESGVDPLLQDGYGRNILDWAVDHPRLVARLHNSSPGIIKTDQKKQRAIVRQSIFQILNTLFCYIQDHAKPLLLLLQQLGYYLLFLDDIDNARSILRLNLNHKDLQIDTKYNLICDICEQSIQGIHIICRRFARQFGSIFKPDSKIITIDALRPNTQSNLPTLCSSYSLALYLFVSLLMTLLCTWHYHYRK</sequence>
<dbReference type="EMBL" id="CAJVPD010000030">
    <property type="protein sequence ID" value="CAG8250426.1"/>
    <property type="molecule type" value="Genomic_DNA"/>
</dbReference>
<proteinExistence type="predicted"/>
<dbReference type="PANTHER" id="PTHR24198:SF165">
    <property type="entry name" value="ANKYRIN REPEAT-CONTAINING PROTEIN-RELATED"/>
    <property type="match status" value="1"/>
</dbReference>
<organism evidence="5 6">
    <name type="scientific">Penicillium salamii</name>
    <dbReference type="NCBI Taxonomy" id="1612424"/>
    <lineage>
        <taxon>Eukaryota</taxon>
        <taxon>Fungi</taxon>
        <taxon>Dikarya</taxon>
        <taxon>Ascomycota</taxon>
        <taxon>Pezizomycotina</taxon>
        <taxon>Eurotiomycetes</taxon>
        <taxon>Eurotiomycetidae</taxon>
        <taxon>Eurotiales</taxon>
        <taxon>Aspergillaceae</taxon>
        <taxon>Penicillium</taxon>
    </lineage>
</organism>
<dbReference type="PROSITE" id="PS50088">
    <property type="entry name" value="ANK_REPEAT"/>
    <property type="match status" value="2"/>
</dbReference>
<gene>
    <name evidence="5" type="ORF">PSALAMII_LOCUS709</name>
</gene>
<comment type="caution">
    <text evidence="5">The sequence shown here is derived from an EMBL/GenBank/DDBJ whole genome shotgun (WGS) entry which is preliminary data.</text>
</comment>
<evidence type="ECO:0000256" key="4">
    <source>
        <dbReference type="SAM" id="Phobius"/>
    </source>
</evidence>